<feature type="region of interest" description="Disordered" evidence="1">
    <location>
        <begin position="70"/>
        <end position="95"/>
    </location>
</feature>
<evidence type="ECO:0000313" key="2">
    <source>
        <dbReference type="EMBL" id="VBA33640.1"/>
    </source>
</evidence>
<feature type="compositionally biased region" description="Basic and acidic residues" evidence="1">
    <location>
        <begin position="70"/>
        <end position="84"/>
    </location>
</feature>
<dbReference type="OrthoDB" id="10018868at2"/>
<gene>
    <name evidence="2" type="ORF">LAUMK13_00319</name>
</gene>
<dbReference type="EMBL" id="UPHQ01000011">
    <property type="protein sequence ID" value="VBA33640.1"/>
    <property type="molecule type" value="Genomic_DNA"/>
</dbReference>
<keyword evidence="3" id="KW-1185">Reference proteome</keyword>
<evidence type="ECO:0000256" key="1">
    <source>
        <dbReference type="SAM" id="MobiDB-lite"/>
    </source>
</evidence>
<proteinExistence type="predicted"/>
<dbReference type="AlphaFoldDB" id="A0A498PLZ4"/>
<name>A0A498PLZ4_9MYCO</name>
<reference evidence="2 3" key="1">
    <citation type="submission" date="2018-09" db="EMBL/GenBank/DDBJ databases">
        <authorList>
            <person name="Tagini F."/>
        </authorList>
    </citation>
    <scope>NUCLEOTIDE SEQUENCE [LARGE SCALE GENOMIC DNA]</scope>
    <source>
        <strain evidence="2 3">MK13</strain>
    </source>
</reference>
<feature type="compositionally biased region" description="Basic residues" evidence="1">
    <location>
        <begin position="27"/>
        <end position="47"/>
    </location>
</feature>
<accession>A0A498PLZ4</accession>
<sequence>MSTDVQVGRAQGARIHFAGARVQRIGQRGRRRHEKRRIRRRQRRAAGQRHVGLLGDAHHQRCRALQHGFDRDNVDPATDQEHPVRPRTRRVQTGDHRRQFGRYGAVGAKGLPMQVDDRTVGDVDDCHRRTAGLDEQHRDVLIVERGADGLCQGGRSEQRRDQHDASDVAGGKLVTQRTGTAGVDPRHPGRCQPVAALGRALAGADNGRNRLGGRRRIRRVRRHGDLEALFLDGGTIGVFAFDQHQADRRGLH</sequence>
<organism evidence="2 3">
    <name type="scientific">Mycobacterium innocens</name>
    <dbReference type="NCBI Taxonomy" id="2341083"/>
    <lineage>
        <taxon>Bacteria</taxon>
        <taxon>Bacillati</taxon>
        <taxon>Actinomycetota</taxon>
        <taxon>Actinomycetes</taxon>
        <taxon>Mycobacteriales</taxon>
        <taxon>Mycobacteriaceae</taxon>
        <taxon>Mycobacterium</taxon>
    </lineage>
</organism>
<protein>
    <submittedName>
        <fullName evidence="2">Uncharacterized protein</fullName>
    </submittedName>
</protein>
<dbReference type="Proteomes" id="UP000267289">
    <property type="component" value="Unassembled WGS sequence"/>
</dbReference>
<feature type="region of interest" description="Disordered" evidence="1">
    <location>
        <begin position="24"/>
        <end position="49"/>
    </location>
</feature>
<evidence type="ECO:0000313" key="3">
    <source>
        <dbReference type="Proteomes" id="UP000267289"/>
    </source>
</evidence>